<comment type="caution">
    <text evidence="2">The sequence shown here is derived from an EMBL/GenBank/DDBJ whole genome shotgun (WGS) entry which is preliminary data.</text>
</comment>
<name>A0ABW1ZQW5_9DEIO</name>
<dbReference type="EMBL" id="JBHSWB010000003">
    <property type="protein sequence ID" value="MFC6663361.1"/>
    <property type="molecule type" value="Genomic_DNA"/>
</dbReference>
<protein>
    <submittedName>
        <fullName evidence="2">Uncharacterized protein</fullName>
    </submittedName>
</protein>
<dbReference type="RefSeq" id="WP_380059157.1">
    <property type="nucleotide sequence ID" value="NZ_JBHSWB010000003.1"/>
</dbReference>
<accession>A0ABW1ZQW5</accession>
<organism evidence="2 3">
    <name type="scientific">Deinococcus multiflagellatus</name>
    <dbReference type="NCBI Taxonomy" id="1656887"/>
    <lineage>
        <taxon>Bacteria</taxon>
        <taxon>Thermotogati</taxon>
        <taxon>Deinococcota</taxon>
        <taxon>Deinococci</taxon>
        <taxon>Deinococcales</taxon>
        <taxon>Deinococcaceae</taxon>
        <taxon>Deinococcus</taxon>
    </lineage>
</organism>
<reference evidence="3" key="1">
    <citation type="journal article" date="2019" name="Int. J. Syst. Evol. Microbiol.">
        <title>The Global Catalogue of Microorganisms (GCM) 10K type strain sequencing project: providing services to taxonomists for standard genome sequencing and annotation.</title>
        <authorList>
            <consortium name="The Broad Institute Genomics Platform"/>
            <consortium name="The Broad Institute Genome Sequencing Center for Infectious Disease"/>
            <person name="Wu L."/>
            <person name="Ma J."/>
        </authorList>
    </citation>
    <scope>NUCLEOTIDE SEQUENCE [LARGE SCALE GENOMIC DNA]</scope>
    <source>
        <strain evidence="3">CCUG 63830</strain>
    </source>
</reference>
<proteinExistence type="predicted"/>
<keyword evidence="3" id="KW-1185">Reference proteome</keyword>
<evidence type="ECO:0000313" key="2">
    <source>
        <dbReference type="EMBL" id="MFC6663361.1"/>
    </source>
</evidence>
<dbReference type="Proteomes" id="UP001596317">
    <property type="component" value="Unassembled WGS sequence"/>
</dbReference>
<evidence type="ECO:0000256" key="1">
    <source>
        <dbReference type="SAM" id="MobiDB-lite"/>
    </source>
</evidence>
<feature type="region of interest" description="Disordered" evidence="1">
    <location>
        <begin position="23"/>
        <end position="44"/>
    </location>
</feature>
<evidence type="ECO:0000313" key="3">
    <source>
        <dbReference type="Proteomes" id="UP001596317"/>
    </source>
</evidence>
<gene>
    <name evidence="2" type="ORF">ACFP90_25325</name>
</gene>
<sequence>MAWQARLHDLRAAHLGAEAGHPHRAAAQALRAAHGLPERHWSAL</sequence>